<dbReference type="Pfam" id="PF01609">
    <property type="entry name" value="DDE_Tnp_1"/>
    <property type="match status" value="1"/>
</dbReference>
<dbReference type="Pfam" id="PF13340">
    <property type="entry name" value="DUF4096"/>
    <property type="match status" value="1"/>
</dbReference>
<dbReference type="PANTHER" id="PTHR30007:SF1">
    <property type="entry name" value="BLR1914 PROTEIN"/>
    <property type="match status" value="1"/>
</dbReference>
<evidence type="ECO:0000313" key="4">
    <source>
        <dbReference type="Proteomes" id="UP000702209"/>
    </source>
</evidence>
<evidence type="ECO:0000259" key="2">
    <source>
        <dbReference type="Pfam" id="PF13340"/>
    </source>
</evidence>
<keyword evidence="4" id="KW-1185">Reference proteome</keyword>
<proteinExistence type="predicted"/>
<dbReference type="EMBL" id="JADLQX010000061">
    <property type="protein sequence ID" value="MBF6302821.1"/>
    <property type="molecule type" value="Genomic_DNA"/>
</dbReference>
<name>A0ABS0D1V7_9NOCA</name>
<dbReference type="InterPro" id="IPR002559">
    <property type="entry name" value="Transposase_11"/>
</dbReference>
<accession>A0ABS0D1V7</accession>
<dbReference type="InterPro" id="IPR025161">
    <property type="entry name" value="IS402-like_dom"/>
</dbReference>
<reference evidence="3 4" key="1">
    <citation type="submission" date="2020-10" db="EMBL/GenBank/DDBJ databases">
        <title>Identification of Nocardia species via Next-generation sequencing and recognition of intraspecies genetic diversity.</title>
        <authorList>
            <person name="Li P."/>
            <person name="Li P."/>
            <person name="Lu B."/>
        </authorList>
    </citation>
    <scope>NUCLEOTIDE SEQUENCE [LARGE SCALE GENOMIC DNA]</scope>
    <source>
        <strain evidence="3 4">BJ06-0157</strain>
    </source>
</reference>
<protein>
    <submittedName>
        <fullName evidence="3">IS5 family transposase</fullName>
    </submittedName>
</protein>
<evidence type="ECO:0000259" key="1">
    <source>
        <dbReference type="Pfam" id="PF01609"/>
    </source>
</evidence>
<feature type="domain" description="Insertion element IS402-like" evidence="2">
    <location>
        <begin position="18"/>
        <end position="93"/>
    </location>
</feature>
<dbReference type="PANTHER" id="PTHR30007">
    <property type="entry name" value="PHP DOMAIN PROTEIN"/>
    <property type="match status" value="1"/>
</dbReference>
<comment type="caution">
    <text evidence="3">The sequence shown here is derived from an EMBL/GenBank/DDBJ whole genome shotgun (WGS) entry which is preliminary data.</text>
</comment>
<organism evidence="3 4">
    <name type="scientific">Nocardia amamiensis</name>
    <dbReference type="NCBI Taxonomy" id="404578"/>
    <lineage>
        <taxon>Bacteria</taxon>
        <taxon>Bacillati</taxon>
        <taxon>Actinomycetota</taxon>
        <taxon>Actinomycetes</taxon>
        <taxon>Mycobacteriales</taxon>
        <taxon>Nocardiaceae</taxon>
        <taxon>Nocardia</taxon>
    </lineage>
</organism>
<dbReference type="NCBIfam" id="NF033580">
    <property type="entry name" value="transpos_IS5_3"/>
    <property type="match status" value="1"/>
</dbReference>
<dbReference type="Proteomes" id="UP000702209">
    <property type="component" value="Unassembled WGS sequence"/>
</dbReference>
<evidence type="ECO:0000313" key="3">
    <source>
        <dbReference type="EMBL" id="MBF6302821.1"/>
    </source>
</evidence>
<gene>
    <name evidence="3" type="ORF">IU459_35620</name>
</gene>
<sequence>MVDGVVTDELWARLESFELWARLESLIPVRQRRFRNPGRRRVDDRAALEGILWVARTGIGWNRVPTELFGASGATCWRWLAEWQEAGVWQRLHENLLTELRAAGKLELSAALVDASHLRALKGGDHVGPSPVDRAKPGSQHHLITDTNGTPLAVTLTGGNRNDVTQLIPLVDALPAIGGRRGRPWRKPPRLYADRGYDHDKHRRLLRARGIVPMIARRRGVEHGSGLGVVRWPVERSFAWLHAFKRLRIRYERRADIHQAFLSLACSVICLRKLILN</sequence>
<feature type="domain" description="Transposase IS4-like" evidence="1">
    <location>
        <begin position="109"/>
        <end position="268"/>
    </location>
</feature>